<evidence type="ECO:0000256" key="5">
    <source>
        <dbReference type="ARBA" id="ARBA00023027"/>
    </source>
</evidence>
<name>A0ABT3RUB6_9BACT</name>
<dbReference type="PANTHER" id="PTHR46091">
    <property type="entry name" value="BLR7054 PROTEIN"/>
    <property type="match status" value="1"/>
</dbReference>
<comment type="caution">
    <text evidence="6">The sequence shown here is derived from an EMBL/GenBank/DDBJ whole genome shotgun (WGS) entry which is preliminary data.</text>
</comment>
<dbReference type="EMBL" id="JAPFQN010000009">
    <property type="protein sequence ID" value="MCX2745376.1"/>
    <property type="molecule type" value="Genomic_DNA"/>
</dbReference>
<keyword evidence="2" id="KW-0732">Signal</keyword>
<dbReference type="Proteomes" id="UP001209885">
    <property type="component" value="Unassembled WGS sequence"/>
</dbReference>
<evidence type="ECO:0000256" key="3">
    <source>
        <dbReference type="ARBA" id="ARBA00022827"/>
    </source>
</evidence>
<keyword evidence="7" id="KW-1185">Reference proteome</keyword>
<evidence type="ECO:0000313" key="7">
    <source>
        <dbReference type="Proteomes" id="UP001209885"/>
    </source>
</evidence>
<accession>A0ABT3RUB6</accession>
<evidence type="ECO:0000313" key="6">
    <source>
        <dbReference type="EMBL" id="MCX2745376.1"/>
    </source>
</evidence>
<keyword evidence="1" id="KW-0285">Flavoprotein</keyword>
<dbReference type="InterPro" id="IPR036188">
    <property type="entry name" value="FAD/NAD-bd_sf"/>
</dbReference>
<keyword evidence="4" id="KW-0521">NADP</keyword>
<dbReference type="RefSeq" id="WP_266057945.1">
    <property type="nucleotide sequence ID" value="NZ_JAPFQN010000009.1"/>
</dbReference>
<gene>
    <name evidence="6" type="ORF">OO013_15970</name>
</gene>
<keyword evidence="3" id="KW-0274">FAD</keyword>
<evidence type="ECO:0000256" key="4">
    <source>
        <dbReference type="ARBA" id="ARBA00022857"/>
    </source>
</evidence>
<keyword evidence="5" id="KW-0520">NAD</keyword>
<evidence type="ECO:0000256" key="1">
    <source>
        <dbReference type="ARBA" id="ARBA00022630"/>
    </source>
</evidence>
<reference evidence="6 7" key="1">
    <citation type="submission" date="2022-11" db="EMBL/GenBank/DDBJ databases">
        <title>The characterization of three novel Bacteroidetes species and genomic analysis of their roles in tidal elemental geochemical cycles.</title>
        <authorList>
            <person name="Ma K."/>
        </authorList>
    </citation>
    <scope>NUCLEOTIDE SEQUENCE [LARGE SCALE GENOMIC DNA]</scope>
    <source>
        <strain evidence="6 7">M17</strain>
    </source>
</reference>
<dbReference type="SUPFAM" id="SSF51905">
    <property type="entry name" value="FAD/NAD(P)-binding domain"/>
    <property type="match status" value="1"/>
</dbReference>
<evidence type="ECO:0000256" key="2">
    <source>
        <dbReference type="ARBA" id="ARBA00022729"/>
    </source>
</evidence>
<dbReference type="Pfam" id="PF13450">
    <property type="entry name" value="NAD_binding_8"/>
    <property type="match status" value="1"/>
</dbReference>
<sequence length="505" mass="57817">MEEQYDVVILGSGLGGLECGVILSREGYKVLVLEKNKQLGGNLQTFSREKRIFDTGIHYIGGLDEGQNLNGYFKYLGIMDSLKIKKLDEDGYDRISFNDDDTIYPHAQGYDNFINKLSEIFPEEREGIKLYCNKIREVCNTFPMYNLEKSGGDVTKLPYLDINTYDFIRSITKNERLQQVLAGSNLLYAGEADKTPLYVHALVVNSYIESAYRCVNGSTQIAKALTRIILDNGGKVLKHAHATKFGFKGREIESVELKDGRKFFGKKFISNIHPAVTIEMVDEGLMRKAYRKRILSLENSISVFILHAVLKKDKLKYFNHNLYHFNNPDVWNGTQYTQENWPMNYAVFTGVTSNQNEFADTLTMMAYMREEETRQWKDTYNVVSEVAERGESYNEFKERKAQKMIETLESRMPGIKSCIQSYYTSSPLTYRDYIGDREGSMYGIVKDYKSPLKTFISSRTKVPNLYLTGQNLNMHGVLGVTIGSIITCSEFLGNDYIMKKVNQAQ</sequence>
<dbReference type="Gene3D" id="3.50.50.60">
    <property type="entry name" value="FAD/NAD(P)-binding domain"/>
    <property type="match status" value="2"/>
</dbReference>
<dbReference type="InterPro" id="IPR052206">
    <property type="entry name" value="Retinol_saturase"/>
</dbReference>
<organism evidence="6 7">
    <name type="scientific">Mangrovivirga halotolerans</name>
    <dbReference type="NCBI Taxonomy" id="2993936"/>
    <lineage>
        <taxon>Bacteria</taxon>
        <taxon>Pseudomonadati</taxon>
        <taxon>Bacteroidota</taxon>
        <taxon>Cytophagia</taxon>
        <taxon>Cytophagales</taxon>
        <taxon>Mangrovivirgaceae</taxon>
        <taxon>Mangrovivirga</taxon>
    </lineage>
</organism>
<proteinExistence type="predicted"/>
<dbReference type="PANTHER" id="PTHR46091:SF3">
    <property type="entry name" value="AMINE OXIDASE DOMAIN-CONTAINING PROTEIN"/>
    <property type="match status" value="1"/>
</dbReference>
<protein>
    <submittedName>
        <fullName evidence="6">NAD(P)/FAD-dependent oxidoreductase</fullName>
    </submittedName>
</protein>